<keyword evidence="3 6" id="KW-0963">Cytoplasm</keyword>
<dbReference type="OrthoDB" id="1937984at2759"/>
<protein>
    <recommendedName>
        <fullName evidence="2 6">Autophagy-related protein 17</fullName>
    </recommendedName>
</protein>
<evidence type="ECO:0000256" key="5">
    <source>
        <dbReference type="ARBA" id="ARBA00023136"/>
    </source>
</evidence>
<dbReference type="GO" id="GO:0034727">
    <property type="term" value="P:piecemeal microautophagy of the nucleus"/>
    <property type="evidence" value="ECO:0007669"/>
    <property type="project" value="TreeGrafter"/>
</dbReference>
<evidence type="ECO:0000313" key="10">
    <source>
        <dbReference type="Proteomes" id="UP000541558"/>
    </source>
</evidence>
<comment type="function">
    <text evidence="6">Autophagy-specific protein that functions in response to autophagy-inducing signals as a scaffold to recruit other ATG proteins to organize preautophagosomal structure (PAS) formation. Modulates the timing and magnitude of the autophagy response, such as the size of the sequestering vesicles. Plays particularly a role in pexophagy and nucleophagy.</text>
</comment>
<evidence type="ECO:0000256" key="3">
    <source>
        <dbReference type="ARBA" id="ARBA00022490"/>
    </source>
</evidence>
<dbReference type="GO" id="GO:0000422">
    <property type="term" value="P:autophagy of mitochondrion"/>
    <property type="evidence" value="ECO:0007669"/>
    <property type="project" value="TreeGrafter"/>
</dbReference>
<comment type="similarity">
    <text evidence="1 6">Belongs to the ATG17 family.</text>
</comment>
<dbReference type="GO" id="GO:0034045">
    <property type="term" value="C:phagophore assembly site membrane"/>
    <property type="evidence" value="ECO:0007669"/>
    <property type="project" value="UniProtKB-SubCell"/>
</dbReference>
<comment type="subcellular location">
    <subcellularLocation>
        <location evidence="6">Cytoplasm</location>
    </subcellularLocation>
    <subcellularLocation>
        <location evidence="6">Preautophagosomal structure membrane</location>
        <topology evidence="6">Peripheral membrane protein</topology>
    </subcellularLocation>
</comment>
<dbReference type="InterPro" id="IPR045326">
    <property type="entry name" value="ATG17-like_dom"/>
</dbReference>
<gene>
    <name evidence="9" type="ORF">D9611_001576</name>
</gene>
<feature type="domain" description="Autophagy protein ATG17-like" evidence="8">
    <location>
        <begin position="26"/>
        <end position="458"/>
    </location>
</feature>
<evidence type="ECO:0000256" key="4">
    <source>
        <dbReference type="ARBA" id="ARBA00023006"/>
    </source>
</evidence>
<dbReference type="GO" id="GO:1990316">
    <property type="term" value="C:Atg1/ULK1 kinase complex"/>
    <property type="evidence" value="ECO:0007669"/>
    <property type="project" value="TreeGrafter"/>
</dbReference>
<evidence type="ECO:0000256" key="7">
    <source>
        <dbReference type="SAM" id="MobiDB-lite"/>
    </source>
</evidence>
<dbReference type="PANTHER" id="PTHR28005:SF1">
    <property type="entry name" value="AUTOPHAGY-RELATED PROTEIN 17"/>
    <property type="match status" value="1"/>
</dbReference>
<name>A0A8H5CIR9_9AGAR</name>
<accession>A0A8H5CIR9</accession>
<keyword evidence="10" id="KW-1185">Reference proteome</keyword>
<comment type="caution">
    <text evidence="9">The sequence shown here is derived from an EMBL/GenBank/DDBJ whole genome shotgun (WGS) entry which is preliminary data.</text>
</comment>
<organism evidence="9 10">
    <name type="scientific">Ephemerocybe angulata</name>
    <dbReference type="NCBI Taxonomy" id="980116"/>
    <lineage>
        <taxon>Eukaryota</taxon>
        <taxon>Fungi</taxon>
        <taxon>Dikarya</taxon>
        <taxon>Basidiomycota</taxon>
        <taxon>Agaricomycotina</taxon>
        <taxon>Agaricomycetes</taxon>
        <taxon>Agaricomycetidae</taxon>
        <taxon>Agaricales</taxon>
        <taxon>Agaricineae</taxon>
        <taxon>Psathyrellaceae</taxon>
        <taxon>Ephemerocybe</taxon>
    </lineage>
</organism>
<dbReference type="EMBL" id="JAACJK010000001">
    <property type="protein sequence ID" value="KAF5342069.1"/>
    <property type="molecule type" value="Genomic_DNA"/>
</dbReference>
<dbReference type="Pfam" id="PF04108">
    <property type="entry name" value="ATG17_like"/>
    <property type="match status" value="1"/>
</dbReference>
<dbReference type="Proteomes" id="UP000541558">
    <property type="component" value="Unassembled WGS sequence"/>
</dbReference>
<dbReference type="AlphaFoldDB" id="A0A8H5CIR9"/>
<feature type="region of interest" description="Disordered" evidence="7">
    <location>
        <begin position="127"/>
        <end position="181"/>
    </location>
</feature>
<proteinExistence type="inferred from homology"/>
<dbReference type="InterPro" id="IPR007240">
    <property type="entry name" value="Atg17"/>
</dbReference>
<dbReference type="GO" id="GO:0060090">
    <property type="term" value="F:molecular adaptor activity"/>
    <property type="evidence" value="ECO:0007669"/>
    <property type="project" value="TreeGrafter"/>
</dbReference>
<dbReference type="PANTHER" id="PTHR28005">
    <property type="entry name" value="AUTOPHAGY-RELATED PROTEIN 17"/>
    <property type="match status" value="1"/>
</dbReference>
<evidence type="ECO:0000313" key="9">
    <source>
        <dbReference type="EMBL" id="KAF5342069.1"/>
    </source>
</evidence>
<evidence type="ECO:0000256" key="6">
    <source>
        <dbReference type="RuleBase" id="RU368080"/>
    </source>
</evidence>
<dbReference type="GO" id="GO:0000045">
    <property type="term" value="P:autophagosome assembly"/>
    <property type="evidence" value="ECO:0007669"/>
    <property type="project" value="TreeGrafter"/>
</dbReference>
<reference evidence="9 10" key="1">
    <citation type="journal article" date="2020" name="ISME J.">
        <title>Uncovering the hidden diversity of litter-decomposition mechanisms in mushroom-forming fungi.</title>
        <authorList>
            <person name="Floudas D."/>
            <person name="Bentzer J."/>
            <person name="Ahren D."/>
            <person name="Johansson T."/>
            <person name="Persson P."/>
            <person name="Tunlid A."/>
        </authorList>
    </citation>
    <scope>NUCLEOTIDE SEQUENCE [LARGE SCALE GENOMIC DNA]</scope>
    <source>
        <strain evidence="9 10">CBS 175.51</strain>
    </source>
</reference>
<evidence type="ECO:0000256" key="1">
    <source>
        <dbReference type="ARBA" id="ARBA00006259"/>
    </source>
</evidence>
<evidence type="ECO:0000259" key="8">
    <source>
        <dbReference type="Pfam" id="PF04108"/>
    </source>
</evidence>
<evidence type="ECO:0000256" key="2">
    <source>
        <dbReference type="ARBA" id="ARBA00013806"/>
    </source>
</evidence>
<sequence length="515" mass="57496">MSHPAPSEPTEQPHLVSLVLQSKKALQHGEQLCSRAQSQYNTSAQEAIEVLALDAKVRWIAEAIGEQLKLAAGVAKAIEEKRAALAKQVKSWDTSRTKHTDSLESILESLGGQVVPPDFYETSAASSLFGSQHSDDDEDQPFGISEPQRQNGHPMSPPVSPSATLRRPSGSFGDKGKGKAKKIILQERRKLAKADRSKWKTLRDFVDDRAIEDILETIENDRNTLEDILNQTVDYPPSLKDTIASLRDSLPTPPQVPILTQMQDALIAQDTTIASMAEKLESLAGHYDEMAGALKDTEAGEAFSDEDMQAMNRDTEELPIIMSELDDCAKQIEGQFNRLVNSRKSSQQDLDHLLHVLNDLEELGDIMSEMLLTQDSVEIKCEEALTSLQQQLETLDHLHERYVLYQTAFNKLMLEMARRRHYKDATENIVNGMISQLEAMSEEESQLRKHFNAECGAHLPEDICLSIGNEPTRWDVLPWPGDAREILPEIDADLIVEARERLQGHSDIVVGPESL</sequence>
<dbReference type="GO" id="GO:0030295">
    <property type="term" value="F:protein kinase activator activity"/>
    <property type="evidence" value="ECO:0007669"/>
    <property type="project" value="TreeGrafter"/>
</dbReference>
<keyword evidence="5" id="KW-0472">Membrane</keyword>
<keyword evidence="4 6" id="KW-0072">Autophagy</keyword>